<gene>
    <name evidence="1" type="ORF">KIL84_012790</name>
</gene>
<sequence>MNSHYHLSQEICFPFNLPELLKFTLVAQSSPGKSHLLFVSFYPICLALKIQNLPEPSGHAQYCCSVHSCDRLVQEGIRVHSTCATMTSWAEVESVATEGISNPLGHPLTH</sequence>
<evidence type="ECO:0000313" key="2">
    <source>
        <dbReference type="Proteomes" id="UP000827986"/>
    </source>
</evidence>
<keyword evidence="2" id="KW-1185">Reference proteome</keyword>
<accession>A0A9D3XQD6</accession>
<organism evidence="1 2">
    <name type="scientific">Mauremys mutica</name>
    <name type="common">yellowpond turtle</name>
    <dbReference type="NCBI Taxonomy" id="74926"/>
    <lineage>
        <taxon>Eukaryota</taxon>
        <taxon>Metazoa</taxon>
        <taxon>Chordata</taxon>
        <taxon>Craniata</taxon>
        <taxon>Vertebrata</taxon>
        <taxon>Euteleostomi</taxon>
        <taxon>Archelosauria</taxon>
        <taxon>Testudinata</taxon>
        <taxon>Testudines</taxon>
        <taxon>Cryptodira</taxon>
        <taxon>Durocryptodira</taxon>
        <taxon>Testudinoidea</taxon>
        <taxon>Geoemydidae</taxon>
        <taxon>Geoemydinae</taxon>
        <taxon>Mauremys</taxon>
    </lineage>
</organism>
<reference evidence="1" key="1">
    <citation type="submission" date="2021-09" db="EMBL/GenBank/DDBJ databases">
        <title>The genome of Mauremys mutica provides insights into the evolution of semi-aquatic lifestyle.</title>
        <authorList>
            <person name="Gong S."/>
            <person name="Gao Y."/>
        </authorList>
    </citation>
    <scope>NUCLEOTIDE SEQUENCE</scope>
    <source>
        <strain evidence="1">MM-2020</strain>
        <tissue evidence="1">Muscle</tissue>
    </source>
</reference>
<dbReference type="EMBL" id="JAHDVG010000464">
    <property type="protein sequence ID" value="KAH1184849.1"/>
    <property type="molecule type" value="Genomic_DNA"/>
</dbReference>
<dbReference type="AlphaFoldDB" id="A0A9D3XQD6"/>
<dbReference type="Proteomes" id="UP000827986">
    <property type="component" value="Unassembled WGS sequence"/>
</dbReference>
<proteinExistence type="predicted"/>
<name>A0A9D3XQD6_9SAUR</name>
<evidence type="ECO:0000313" key="1">
    <source>
        <dbReference type="EMBL" id="KAH1184849.1"/>
    </source>
</evidence>
<protein>
    <submittedName>
        <fullName evidence="1">Uncharacterized protein</fullName>
    </submittedName>
</protein>
<comment type="caution">
    <text evidence="1">The sequence shown here is derived from an EMBL/GenBank/DDBJ whole genome shotgun (WGS) entry which is preliminary data.</text>
</comment>